<keyword evidence="5 6" id="KW-0472">Membrane</keyword>
<comment type="caution">
    <text evidence="7">The sequence shown here is derived from an EMBL/GenBank/DDBJ whole genome shotgun (WGS) entry which is preliminary data.</text>
</comment>
<dbReference type="GO" id="GO:0005794">
    <property type="term" value="C:Golgi apparatus"/>
    <property type="evidence" value="ECO:0007669"/>
    <property type="project" value="TreeGrafter"/>
</dbReference>
<dbReference type="PANTHER" id="PTHR16875">
    <property type="entry name" value="SELENOPROTEIN K"/>
    <property type="match status" value="1"/>
</dbReference>
<protein>
    <submittedName>
        <fullName evidence="7">Uncharacterized protein</fullName>
    </submittedName>
</protein>
<comment type="subcellular location">
    <subcellularLocation>
        <location evidence="1">Membrane</location>
        <topology evidence="1">Single-pass membrane protein</topology>
    </subcellularLocation>
</comment>
<evidence type="ECO:0000256" key="5">
    <source>
        <dbReference type="ARBA" id="ARBA00023136"/>
    </source>
</evidence>
<gene>
    <name evidence="7" type="ORF">RJ639_021065</name>
</gene>
<keyword evidence="4 6" id="KW-1133">Transmembrane helix</keyword>
<proteinExistence type="predicted"/>
<evidence type="ECO:0000313" key="7">
    <source>
        <dbReference type="EMBL" id="KAK3001168.1"/>
    </source>
</evidence>
<name>A0AA89AG15_9ASTE</name>
<dbReference type="GO" id="GO:0006816">
    <property type="term" value="P:calcium ion transport"/>
    <property type="evidence" value="ECO:0007669"/>
    <property type="project" value="TreeGrafter"/>
</dbReference>
<organism evidence="7 8">
    <name type="scientific">Escallonia herrerae</name>
    <dbReference type="NCBI Taxonomy" id="1293975"/>
    <lineage>
        <taxon>Eukaryota</taxon>
        <taxon>Viridiplantae</taxon>
        <taxon>Streptophyta</taxon>
        <taxon>Embryophyta</taxon>
        <taxon>Tracheophyta</taxon>
        <taxon>Spermatophyta</taxon>
        <taxon>Magnoliopsida</taxon>
        <taxon>eudicotyledons</taxon>
        <taxon>Gunneridae</taxon>
        <taxon>Pentapetalae</taxon>
        <taxon>asterids</taxon>
        <taxon>campanulids</taxon>
        <taxon>Escalloniales</taxon>
        <taxon>Escalloniaceae</taxon>
        <taxon>Escallonia</taxon>
    </lineage>
</organism>
<keyword evidence="8" id="KW-1185">Reference proteome</keyword>
<keyword evidence="2 6" id="KW-0812">Transmembrane</keyword>
<feature type="transmembrane region" description="Helical" evidence="6">
    <location>
        <begin position="44"/>
        <end position="69"/>
    </location>
</feature>
<accession>A0AA89AG15</accession>
<evidence type="ECO:0000256" key="2">
    <source>
        <dbReference type="ARBA" id="ARBA00022692"/>
    </source>
</evidence>
<dbReference type="Proteomes" id="UP001188597">
    <property type="component" value="Unassembled WGS sequence"/>
</dbReference>
<evidence type="ECO:0000256" key="3">
    <source>
        <dbReference type="ARBA" id="ARBA00022933"/>
    </source>
</evidence>
<dbReference type="GO" id="GO:0005789">
    <property type="term" value="C:endoplasmic reticulum membrane"/>
    <property type="evidence" value="ECO:0007669"/>
    <property type="project" value="TreeGrafter"/>
</dbReference>
<evidence type="ECO:0000313" key="8">
    <source>
        <dbReference type="Proteomes" id="UP001188597"/>
    </source>
</evidence>
<dbReference type="AlphaFoldDB" id="A0AA89AG15"/>
<dbReference type="PANTHER" id="PTHR16875:SF0">
    <property type="entry name" value="SELENOPROTEIN K"/>
    <property type="match status" value="1"/>
</dbReference>
<dbReference type="InterPro" id="IPR024491">
    <property type="entry name" value="Se_SelK/SelG"/>
</dbReference>
<evidence type="ECO:0000256" key="1">
    <source>
        <dbReference type="ARBA" id="ARBA00004167"/>
    </source>
</evidence>
<reference evidence="7" key="1">
    <citation type="submission" date="2022-12" db="EMBL/GenBank/DDBJ databases">
        <title>Draft genome assemblies for two species of Escallonia (Escalloniales).</title>
        <authorList>
            <person name="Chanderbali A."/>
            <person name="Dervinis C."/>
            <person name="Anghel I."/>
            <person name="Soltis D."/>
            <person name="Soltis P."/>
            <person name="Zapata F."/>
        </authorList>
    </citation>
    <scope>NUCLEOTIDE SEQUENCE</scope>
    <source>
        <strain evidence="7">UCBG64.0493</strain>
        <tissue evidence="7">Leaf</tissue>
    </source>
</reference>
<sequence length="96" mass="10786">MDIVRIAMTFYVETYALDAQSAIELLLHLTSVVKSKRSVWRLSIITDFLWAIVNLIGVFFATMFSALFLRVVPAVEVEGLNASLLLEQVRANLRGV</sequence>
<dbReference type="GO" id="GO:0032469">
    <property type="term" value="P:endoplasmic reticulum calcium ion homeostasis"/>
    <property type="evidence" value="ECO:0007669"/>
    <property type="project" value="TreeGrafter"/>
</dbReference>
<dbReference type="EMBL" id="JAVXUP010002834">
    <property type="protein sequence ID" value="KAK3001168.1"/>
    <property type="molecule type" value="Genomic_DNA"/>
</dbReference>
<evidence type="ECO:0000256" key="4">
    <source>
        <dbReference type="ARBA" id="ARBA00022989"/>
    </source>
</evidence>
<evidence type="ECO:0000256" key="6">
    <source>
        <dbReference type="SAM" id="Phobius"/>
    </source>
</evidence>
<keyword evidence="3" id="KW-0712">Selenocysteine</keyword>
<dbReference type="Pfam" id="PF10961">
    <property type="entry name" value="SelK_SelG"/>
    <property type="match status" value="1"/>
</dbReference>